<dbReference type="SUPFAM" id="SSF160387">
    <property type="entry name" value="NosL/MerB-like"/>
    <property type="match status" value="1"/>
</dbReference>
<evidence type="ECO:0000313" key="3">
    <source>
        <dbReference type="Proteomes" id="UP000001879"/>
    </source>
</evidence>
<evidence type="ECO:0000313" key="1">
    <source>
        <dbReference type="EMBL" id="ADD06238.1"/>
    </source>
</evidence>
<dbReference type="STRING" id="547559.Nmag_2680"/>
<name>D3SZ46_NATMM</name>
<organism evidence="1 3">
    <name type="scientific">Natrialba magadii (strain ATCC 43099 / DSM 3394 / CCM 3739 / CIP 104546 / IAM 13178 / JCM 8861 / NBRC 102185 / NCIMB 2190 / MS3)</name>
    <name type="common">Natronobacterium magadii</name>
    <dbReference type="NCBI Taxonomy" id="547559"/>
    <lineage>
        <taxon>Archaea</taxon>
        <taxon>Methanobacteriati</taxon>
        <taxon>Methanobacteriota</taxon>
        <taxon>Stenosarchaea group</taxon>
        <taxon>Halobacteria</taxon>
        <taxon>Halobacteriales</taxon>
        <taxon>Natrialbaceae</taxon>
        <taxon>Natrialba</taxon>
    </lineage>
</organism>
<accession>D3SZ46</accession>
<keyword evidence="2" id="KW-0449">Lipoprotein</keyword>
<dbReference type="AlphaFoldDB" id="D3SZ46"/>
<dbReference type="EMBL" id="CP001932">
    <property type="protein sequence ID" value="ADD06238.1"/>
    <property type="molecule type" value="Genomic_DNA"/>
</dbReference>
<dbReference type="PROSITE" id="PS51257">
    <property type="entry name" value="PROKAR_LIPOPROTEIN"/>
    <property type="match status" value="1"/>
</dbReference>
<keyword evidence="3" id="KW-1185">Reference proteome</keyword>
<gene>
    <name evidence="1" type="ordered locus">Nmag_2680</name>
    <name evidence="2" type="ORF">C500_06981</name>
</gene>
<dbReference type="Gene3D" id="3.30.70.2050">
    <property type="match status" value="1"/>
</dbReference>
<dbReference type="InterPro" id="IPR008719">
    <property type="entry name" value="N2O_reductase_NosL"/>
</dbReference>
<dbReference type="PaxDb" id="547559-Nmag_2680"/>
<reference evidence="2 4" key="3">
    <citation type="journal article" date="2014" name="PLoS Genet.">
        <title>Phylogenetically driven sequencing of extremely halophilic archaea reveals strategies for static and dynamic osmo-response.</title>
        <authorList>
            <person name="Becker E.A."/>
            <person name="Seitzer P.M."/>
            <person name="Tritt A."/>
            <person name="Larsen D."/>
            <person name="Krusor M."/>
            <person name="Yao A.I."/>
            <person name="Wu D."/>
            <person name="Madern D."/>
            <person name="Eisen J.A."/>
            <person name="Darling A.E."/>
            <person name="Facciotti M.T."/>
        </authorList>
    </citation>
    <scope>NUCLEOTIDE SEQUENCE [LARGE SCALE GENOMIC DNA]</scope>
    <source>
        <strain evidence="4">ATCC 43099 / DSM 3394 / CCM 3739 / CIP 104546 / IAM 13178 / JCM 8861 / NBRC 102185 / NCIMB 2190 / MS3</strain>
        <strain evidence="2">MS-3</strain>
    </source>
</reference>
<proteinExistence type="predicted"/>
<evidence type="ECO:0000313" key="2">
    <source>
        <dbReference type="EMBL" id="ELY31047.1"/>
    </source>
</evidence>
<dbReference type="Pfam" id="PF05573">
    <property type="entry name" value="NosL"/>
    <property type="match status" value="1"/>
</dbReference>
<dbReference type="EMBL" id="AOHS01000028">
    <property type="protein sequence ID" value="ELY31047.1"/>
    <property type="molecule type" value="Genomic_DNA"/>
</dbReference>
<dbReference type="KEGG" id="nmg:Nmag_2680"/>
<reference evidence="1" key="4">
    <citation type="submission" date="2016-09" db="EMBL/GenBank/DDBJ databases">
        <authorList>
            <person name="Pfeiffer F."/>
        </authorList>
    </citation>
    <scope>NUCLEOTIDE SEQUENCE</scope>
    <source>
        <strain evidence="1">ATCC 43099</strain>
    </source>
</reference>
<dbReference type="PATRIC" id="fig|547559.17.peg.1358"/>
<sequence>MNRRNRSANAERGTTRRTILAGATTAAIGLAAGCLSEDEESVPDPISIDSEQGCDNCTMTIGNQPGPAGQVHYEDPADVLDDDADRPAQFCSSLCAYAFSFEHEDTADPEVTYLTDYSAVDYEVDESSDSDNYVLSRHLDADAFAAATGLDLIVDSEVEGAMGGSIVAFSDSDDADAFNEEYGGEHYEHEDVTGELVMSLM</sequence>
<dbReference type="eggNOG" id="arCOG04012">
    <property type="taxonomic scope" value="Archaea"/>
</dbReference>
<reference evidence="1 3" key="2">
    <citation type="journal article" date="2012" name="BMC Genomics">
        <title>A comparative genomics perspective on the genetic content of the alkaliphilic haloarchaeon Natrialba magadii ATCC 43099T.</title>
        <authorList>
            <person name="Siddaramappa S."/>
            <person name="Challacombe J.F."/>
            <person name="Decastro R.E."/>
            <person name="Pfeiffer F."/>
            <person name="Sastre D.E."/>
            <person name="Gimenez M.I."/>
            <person name="Paggi R.A."/>
            <person name="Detter J.C."/>
            <person name="Davenport K.W."/>
            <person name="Goodwin L.A."/>
            <person name="Kyrpides N."/>
            <person name="Tapia R."/>
            <person name="Pitluck S."/>
            <person name="Lucas S."/>
            <person name="Woyke T."/>
            <person name="Maupin-Furlow J.A."/>
        </authorList>
    </citation>
    <scope>NUCLEOTIDE SEQUENCE [LARGE SCALE GENOMIC DNA]</scope>
    <source>
        <strain evidence="1">ATCC 43099</strain>
        <strain evidence="3">ATCC 43099 / DSM 3394 / CCM 3739 / CIP 104546 / IAM 13178 / JCM 8861 / NBRC 102185 / NCIMB 2190 / MS3</strain>
    </source>
</reference>
<dbReference type="OrthoDB" id="162738at2157"/>
<dbReference type="GeneID" id="8825535"/>
<protein>
    <submittedName>
        <fullName evidence="2">Lipoprotein NosL</fullName>
    </submittedName>
    <submittedName>
        <fullName evidence="1">NosL family protein</fullName>
    </submittedName>
</protein>
<evidence type="ECO:0000313" key="4">
    <source>
        <dbReference type="Proteomes" id="UP000011543"/>
    </source>
</evidence>
<reference evidence="3" key="1">
    <citation type="submission" date="2010-02" db="EMBL/GenBank/DDBJ databases">
        <title>Complete sequence of chromosome of Natrialba magadii ATCC 43099.</title>
        <authorList>
            <consortium name="US DOE Joint Genome Institute"/>
            <person name="Lucas S."/>
            <person name="Copeland A."/>
            <person name="Lapidus A."/>
            <person name="Cheng J.-F."/>
            <person name="Bruce D."/>
            <person name="Goodwin L."/>
            <person name="Pitluck S."/>
            <person name="Davenport K."/>
            <person name="Saunders E."/>
            <person name="Detter J.C."/>
            <person name="Han C."/>
            <person name="Tapia R."/>
            <person name="Land M."/>
            <person name="Hauser L."/>
            <person name="Kyrpides N."/>
            <person name="Mikhailova N."/>
            <person name="De Castro R.E."/>
            <person name="Maupin-Furlow J.A."/>
            <person name="Woyke T."/>
        </authorList>
    </citation>
    <scope>NUCLEOTIDE SEQUENCE [LARGE SCALE GENOMIC DNA]</scope>
    <source>
        <strain evidence="3">ATCC 43099 / DSM 3394 / CCM 3739 / CIP 104546 / IAM 13178 / JCM 8861 / NBRC 102185 / NCIMB 2190 / MS3</strain>
    </source>
</reference>
<dbReference type="RefSeq" id="WP_004215070.1">
    <property type="nucleotide sequence ID" value="NC_013922.1"/>
</dbReference>
<dbReference type="Proteomes" id="UP000001879">
    <property type="component" value="Chromosome"/>
</dbReference>
<dbReference type="Proteomes" id="UP000011543">
    <property type="component" value="Unassembled WGS sequence"/>
</dbReference>
<dbReference type="PANTHER" id="PTHR41247">
    <property type="entry name" value="HTH-TYPE TRANSCRIPTIONAL REPRESSOR YCNK"/>
    <property type="match status" value="1"/>
</dbReference>
<dbReference type="PANTHER" id="PTHR41247:SF1">
    <property type="entry name" value="HTH-TYPE TRANSCRIPTIONAL REPRESSOR YCNK"/>
    <property type="match status" value="1"/>
</dbReference>
<dbReference type="HOGENOM" id="CLU_096026_0_0_2"/>